<dbReference type="CDD" id="cd14704">
    <property type="entry name" value="bZIP_HY5-like"/>
    <property type="match status" value="1"/>
</dbReference>
<feature type="domain" description="BZIP" evidence="8">
    <location>
        <begin position="245"/>
        <end position="295"/>
    </location>
</feature>
<reference evidence="9 10" key="1">
    <citation type="submission" date="2023-06" db="EMBL/GenBank/DDBJ databases">
        <title>Black Yeasts Isolated from many extreme environments.</title>
        <authorList>
            <person name="Coleine C."/>
            <person name="Stajich J.E."/>
            <person name="Selbmann L."/>
        </authorList>
    </citation>
    <scope>NUCLEOTIDE SEQUENCE [LARGE SCALE GENOMIC DNA]</scope>
    <source>
        <strain evidence="9 10">CCFEE 5887</strain>
    </source>
</reference>
<dbReference type="PROSITE" id="PS50217">
    <property type="entry name" value="BZIP"/>
    <property type="match status" value="1"/>
</dbReference>
<feature type="region of interest" description="Disordered" evidence="7">
    <location>
        <begin position="258"/>
        <end position="286"/>
    </location>
</feature>
<accession>A0AAV9Q8P1</accession>
<organism evidence="9 10">
    <name type="scientific">Vermiconidia calcicola</name>
    <dbReference type="NCBI Taxonomy" id="1690605"/>
    <lineage>
        <taxon>Eukaryota</taxon>
        <taxon>Fungi</taxon>
        <taxon>Dikarya</taxon>
        <taxon>Ascomycota</taxon>
        <taxon>Pezizomycotina</taxon>
        <taxon>Dothideomycetes</taxon>
        <taxon>Dothideomycetidae</taxon>
        <taxon>Mycosphaerellales</taxon>
        <taxon>Extremaceae</taxon>
        <taxon>Vermiconidia</taxon>
    </lineage>
</organism>
<dbReference type="InterPro" id="IPR004827">
    <property type="entry name" value="bZIP"/>
</dbReference>
<dbReference type="SUPFAM" id="SSF57959">
    <property type="entry name" value="Leucine zipper domain"/>
    <property type="match status" value="1"/>
</dbReference>
<comment type="caution">
    <text evidence="9">The sequence shown here is derived from an EMBL/GenBank/DDBJ whole genome shotgun (WGS) entry which is preliminary data.</text>
</comment>
<evidence type="ECO:0000256" key="5">
    <source>
        <dbReference type="ARBA" id="ARBA00023163"/>
    </source>
</evidence>
<feature type="compositionally biased region" description="Polar residues" evidence="7">
    <location>
        <begin position="525"/>
        <end position="534"/>
    </location>
</feature>
<dbReference type="PANTHER" id="PTHR47416:SF8">
    <property type="entry name" value="BASIC-LEUCINE ZIPPER TRANSCRIPTION FACTOR E-RELATED"/>
    <property type="match status" value="1"/>
</dbReference>
<evidence type="ECO:0000256" key="7">
    <source>
        <dbReference type="SAM" id="MobiDB-lite"/>
    </source>
</evidence>
<dbReference type="GO" id="GO:0005634">
    <property type="term" value="C:nucleus"/>
    <property type="evidence" value="ECO:0007669"/>
    <property type="project" value="UniProtKB-SubCell"/>
</dbReference>
<dbReference type="InterPro" id="IPR046347">
    <property type="entry name" value="bZIP_sf"/>
</dbReference>
<feature type="compositionally biased region" description="Polar residues" evidence="7">
    <location>
        <begin position="404"/>
        <end position="422"/>
    </location>
</feature>
<proteinExistence type="inferred from homology"/>
<feature type="region of interest" description="Disordered" evidence="7">
    <location>
        <begin position="394"/>
        <end position="422"/>
    </location>
</feature>
<dbReference type="SMART" id="SM00338">
    <property type="entry name" value="BRLZ"/>
    <property type="match status" value="1"/>
</dbReference>
<keyword evidence="5" id="KW-0804">Transcription</keyword>
<dbReference type="GO" id="GO:0003700">
    <property type="term" value="F:DNA-binding transcription factor activity"/>
    <property type="evidence" value="ECO:0007669"/>
    <property type="project" value="InterPro"/>
</dbReference>
<dbReference type="GO" id="GO:0003677">
    <property type="term" value="F:DNA binding"/>
    <property type="evidence" value="ECO:0007669"/>
    <property type="project" value="UniProtKB-KW"/>
</dbReference>
<dbReference type="PANTHER" id="PTHR47416">
    <property type="entry name" value="BASIC-LEUCINE ZIPPER TRANSCRIPTION FACTOR F-RELATED"/>
    <property type="match status" value="1"/>
</dbReference>
<gene>
    <name evidence="9" type="ORF">LTR25_004058</name>
</gene>
<evidence type="ECO:0000256" key="4">
    <source>
        <dbReference type="ARBA" id="ARBA00023125"/>
    </source>
</evidence>
<dbReference type="EMBL" id="JAXLQG010000006">
    <property type="protein sequence ID" value="KAK5538516.1"/>
    <property type="molecule type" value="Genomic_DNA"/>
</dbReference>
<keyword evidence="10" id="KW-1185">Reference proteome</keyword>
<protein>
    <recommendedName>
        <fullName evidence="8">BZIP domain-containing protein</fullName>
    </recommendedName>
</protein>
<evidence type="ECO:0000313" key="9">
    <source>
        <dbReference type="EMBL" id="KAK5538516.1"/>
    </source>
</evidence>
<feature type="region of interest" description="Disordered" evidence="7">
    <location>
        <begin position="21"/>
        <end position="57"/>
    </location>
</feature>
<evidence type="ECO:0000256" key="6">
    <source>
        <dbReference type="ARBA" id="ARBA00023242"/>
    </source>
</evidence>
<keyword evidence="6" id="KW-0539">Nucleus</keyword>
<evidence type="ECO:0000256" key="3">
    <source>
        <dbReference type="ARBA" id="ARBA00023015"/>
    </source>
</evidence>
<evidence type="ECO:0000256" key="1">
    <source>
        <dbReference type="ARBA" id="ARBA00004123"/>
    </source>
</evidence>
<dbReference type="AlphaFoldDB" id="A0AAV9Q8P1"/>
<feature type="region of interest" description="Disordered" evidence="7">
    <location>
        <begin position="497"/>
        <end position="534"/>
    </location>
</feature>
<comment type="subcellular location">
    <subcellularLocation>
        <location evidence="1">Nucleus</location>
    </subcellularLocation>
</comment>
<feature type="compositionally biased region" description="Basic and acidic residues" evidence="7">
    <location>
        <begin position="270"/>
        <end position="286"/>
    </location>
</feature>
<evidence type="ECO:0000256" key="2">
    <source>
        <dbReference type="ARBA" id="ARBA00007163"/>
    </source>
</evidence>
<dbReference type="Proteomes" id="UP001345827">
    <property type="component" value="Unassembled WGS sequence"/>
</dbReference>
<evidence type="ECO:0000313" key="10">
    <source>
        <dbReference type="Proteomes" id="UP001345827"/>
    </source>
</evidence>
<name>A0AAV9Q8P1_9PEZI</name>
<dbReference type="Gene3D" id="1.20.5.170">
    <property type="match status" value="1"/>
</dbReference>
<keyword evidence="3" id="KW-0805">Transcription regulation</keyword>
<sequence>MAMQYSHQGFFVFGQPQWPEDVKPALTEDDSSVLDDSVLESSTPADMTAADPTHSRRTSMAKFEDDFAASTHVWHERPQGFVPTRHFSQTSLPLSGVNGFNFGQPTPAHYGSGFIQTPSWPLAARSGVSTPTPFFAAVQEPFSQQLQHNGGPVTFSGFTEQDPVSAISMSPQSSQGGWASTTSSDAIEIGRALRHSRYRKPSPGLVVRTDGVRKKNAKFEIPKERNLQNIDNLIASCANDEEKRELKQQKRLLRNRQAALDSRQRKKTHTERLEAEKKSFQDQKSDMETTIAQLEATLHSEREQWLRQRHQYEHFVEQLRYDRDEAIRTKTLDTAELRRMNNMLKDTVRDLERQQHAPTFSSNASDAFSSDFTTFRALDLEDNWEDEFNLIDDDDLKMEEPESPQRQATPRPATSSTEQTAPNNLLDVKVDAGFSWNTFYMCLLAGAFIVSQTGSHSGNVATSAAVITSTMPALAEDYRAEAGNVLDAVLASGPGASHDVLPSRPAPALDHGNLQPNTLPPSEMMRSTQQASGTSLDALHSTLTTPSRHQQASAAFSLSAASYNHIANADGLFDDDDDDDIVEVKPTRLQQLFADMQAEKDGIDKMTGMSSKARERSVLLDRVPEKVLRDFREMIARVE</sequence>
<dbReference type="Pfam" id="PF00170">
    <property type="entry name" value="bZIP_1"/>
    <property type="match status" value="1"/>
</dbReference>
<comment type="similarity">
    <text evidence="2">Belongs to the bZIP family.</text>
</comment>
<evidence type="ECO:0000259" key="8">
    <source>
        <dbReference type="PROSITE" id="PS50217"/>
    </source>
</evidence>
<keyword evidence="4" id="KW-0238">DNA-binding</keyword>